<organism evidence="2 3">
    <name type="scientific">Halococcus thailandensis JCM 13552</name>
    <dbReference type="NCBI Taxonomy" id="1227457"/>
    <lineage>
        <taxon>Archaea</taxon>
        <taxon>Methanobacteriati</taxon>
        <taxon>Methanobacteriota</taxon>
        <taxon>Stenosarchaea group</taxon>
        <taxon>Halobacteria</taxon>
        <taxon>Halobacteriales</taxon>
        <taxon>Halococcaceae</taxon>
        <taxon>Halococcus</taxon>
    </lineage>
</organism>
<sequence length="534" mass="59018">MADAATTAEVGEWSVEHREAAPEERPEGMAYDVEERTIAYDFWQAQDDCLDHLASDEEDIVAFLGGYRSGKTVTGARWVLTGALALAGSRWLAMGQDYTKATGTTYRTLFESLPGERTHVVTSSFNGPEESPIVEDYNRQEHRLTLFNDSVIVLGSADKWSRYAGDEYSGIWLDEPSHYGSELHDLMEMMGTRLTADTGPKVMFWTLTGNGYNASWEVLEKREDSDGNPLGTRIVVERASVLENPYIAEEDKERLRRQFEGGGREEQALHGGFAAATGLVYSNFSRDMHVIPHAEAREHVDETDEWRAYGYDAGWNDPRVLVEVGKTPYDQLVVLDEFVESGAHVEDAIRWLEENDKPRGTIFAEHEPADIEKFKRADWPAVKADKSLDAGISEVRKRLEADGNMELPEGDSSGAFIVSNNGPTAGSFGTPANRGGRSGGGWGGTSTGTWGTGRRTTEDVSDSEEESGETEKRPRVGLLISDQCENLIREFLGYKEEQVGKSSAVDHALDSLRYCVATAGNRGDEKRAITGTWG</sequence>
<dbReference type="STRING" id="1227457.C451_19456"/>
<gene>
    <name evidence="2" type="ORF">C451_19456</name>
</gene>
<proteinExistence type="predicted"/>
<feature type="compositionally biased region" description="Gly residues" evidence="1">
    <location>
        <begin position="436"/>
        <end position="446"/>
    </location>
</feature>
<feature type="compositionally biased region" description="Acidic residues" evidence="1">
    <location>
        <begin position="459"/>
        <end position="468"/>
    </location>
</feature>
<feature type="region of interest" description="Disordered" evidence="1">
    <location>
        <begin position="423"/>
        <end position="476"/>
    </location>
</feature>
<name>M0MUF5_9EURY</name>
<reference evidence="2 3" key="1">
    <citation type="journal article" date="2014" name="PLoS Genet.">
        <title>Phylogenetically driven sequencing of extremely halophilic archaea reveals strategies for static and dynamic osmo-response.</title>
        <authorList>
            <person name="Becker E.A."/>
            <person name="Seitzer P.M."/>
            <person name="Tritt A."/>
            <person name="Larsen D."/>
            <person name="Krusor M."/>
            <person name="Yao A.I."/>
            <person name="Wu D."/>
            <person name="Madern D."/>
            <person name="Eisen J.A."/>
            <person name="Darling A.E."/>
            <person name="Facciotti M.T."/>
        </authorList>
    </citation>
    <scope>NUCLEOTIDE SEQUENCE [LARGE SCALE GENOMIC DNA]</scope>
    <source>
        <strain evidence="2 3">JCM 13552</strain>
    </source>
</reference>
<dbReference type="PATRIC" id="fig|1227457.3.peg.3814"/>
<dbReference type="AlphaFoldDB" id="M0MUF5"/>
<evidence type="ECO:0000313" key="3">
    <source>
        <dbReference type="Proteomes" id="UP000011680"/>
    </source>
</evidence>
<evidence type="ECO:0000313" key="2">
    <source>
        <dbReference type="EMBL" id="EMA49261.1"/>
    </source>
</evidence>
<dbReference type="Proteomes" id="UP000011680">
    <property type="component" value="Unassembled WGS sequence"/>
</dbReference>
<feature type="compositionally biased region" description="Basic and acidic residues" evidence="1">
    <location>
        <begin position="14"/>
        <end position="26"/>
    </location>
</feature>
<dbReference type="InterPro" id="IPR027417">
    <property type="entry name" value="P-loop_NTPase"/>
</dbReference>
<accession>M0MUF5</accession>
<evidence type="ECO:0008006" key="4">
    <source>
        <dbReference type="Google" id="ProtNLM"/>
    </source>
</evidence>
<comment type="caution">
    <text evidence="2">The sequence shown here is derived from an EMBL/GenBank/DDBJ whole genome shotgun (WGS) entry which is preliminary data.</text>
</comment>
<evidence type="ECO:0000256" key="1">
    <source>
        <dbReference type="SAM" id="MobiDB-lite"/>
    </source>
</evidence>
<keyword evidence="3" id="KW-1185">Reference proteome</keyword>
<dbReference type="Gene3D" id="3.40.50.300">
    <property type="entry name" value="P-loop containing nucleotide triphosphate hydrolases"/>
    <property type="match status" value="1"/>
</dbReference>
<dbReference type="EMBL" id="AOMF01000176">
    <property type="protein sequence ID" value="EMA49261.1"/>
    <property type="molecule type" value="Genomic_DNA"/>
</dbReference>
<dbReference type="Gene3D" id="3.30.420.280">
    <property type="match status" value="2"/>
</dbReference>
<feature type="region of interest" description="Disordered" evidence="1">
    <location>
        <begin position="1"/>
        <end position="26"/>
    </location>
</feature>
<protein>
    <recommendedName>
        <fullName evidence="4">Terminase large subunit</fullName>
    </recommendedName>
</protein>
<dbReference type="eggNOG" id="arCOG09550">
    <property type="taxonomic scope" value="Archaea"/>
</dbReference>